<evidence type="ECO:0000256" key="1">
    <source>
        <dbReference type="ARBA" id="ARBA00004496"/>
    </source>
</evidence>
<dbReference type="GO" id="GO:0051301">
    <property type="term" value="P:cell division"/>
    <property type="evidence" value="ECO:0007669"/>
    <property type="project" value="UniProtKB-KW"/>
</dbReference>
<evidence type="ECO:0000256" key="4">
    <source>
        <dbReference type="ARBA" id="ARBA00022618"/>
    </source>
</evidence>
<evidence type="ECO:0000256" key="10">
    <source>
        <dbReference type="ARBA" id="ARBA00038367"/>
    </source>
</evidence>
<comment type="similarity">
    <text evidence="10 12">Belongs to the EPSP synthase family. MurA subfamily.</text>
</comment>
<dbReference type="CDD" id="cd01555">
    <property type="entry name" value="UdpNAET"/>
    <property type="match status" value="1"/>
</dbReference>
<proteinExistence type="inferred from homology"/>
<feature type="domain" description="Enolpyruvate transferase" evidence="13">
    <location>
        <begin position="7"/>
        <end position="404"/>
    </location>
</feature>
<comment type="caution">
    <text evidence="12">Lacks conserved residue(s) required for the propagation of feature annotation.</text>
</comment>
<comment type="caution">
    <text evidence="14">The sequence shown here is derived from an EMBL/GenBank/DDBJ whole genome shotgun (WGS) entry which is preliminary data.</text>
</comment>
<organism evidence="14 15">
    <name type="scientific">Calorimonas adulescens</name>
    <dbReference type="NCBI Taxonomy" id="2606906"/>
    <lineage>
        <taxon>Bacteria</taxon>
        <taxon>Bacillati</taxon>
        <taxon>Bacillota</taxon>
        <taxon>Clostridia</taxon>
        <taxon>Thermoanaerobacterales</taxon>
        <taxon>Thermoanaerobacteraceae</taxon>
        <taxon>Calorimonas</taxon>
    </lineage>
</organism>
<keyword evidence="5 12" id="KW-0808">Transferase</keyword>
<dbReference type="PANTHER" id="PTHR43783:SF1">
    <property type="entry name" value="UDP-N-ACETYLGLUCOSAMINE 1-CARBOXYVINYLTRANSFERASE"/>
    <property type="match status" value="1"/>
</dbReference>
<dbReference type="GO" id="GO:0071555">
    <property type="term" value="P:cell wall organization"/>
    <property type="evidence" value="ECO:0007669"/>
    <property type="project" value="UniProtKB-KW"/>
</dbReference>
<evidence type="ECO:0000256" key="2">
    <source>
        <dbReference type="ARBA" id="ARBA00004752"/>
    </source>
</evidence>
<dbReference type="FunFam" id="3.65.10.10:FF:000001">
    <property type="entry name" value="UDP-N-acetylglucosamine 1-carboxyvinyltransferase"/>
    <property type="match status" value="1"/>
</dbReference>
<feature type="modified residue" description="2-(S-cysteinyl)pyruvic acid O-phosphothioketal" evidence="12">
    <location>
        <position position="116"/>
    </location>
</feature>
<dbReference type="InterPro" id="IPR036968">
    <property type="entry name" value="Enolpyruvate_Tfrase_sf"/>
</dbReference>
<gene>
    <name evidence="12 14" type="primary">murA</name>
    <name evidence="14" type="ORF">FWJ32_09745</name>
</gene>
<dbReference type="GO" id="GO:0005737">
    <property type="term" value="C:cytoplasm"/>
    <property type="evidence" value="ECO:0007669"/>
    <property type="project" value="UniProtKB-SubCell"/>
</dbReference>
<keyword evidence="6 12" id="KW-0133">Cell shape</keyword>
<dbReference type="AlphaFoldDB" id="A0A5D8QBY6"/>
<dbReference type="Pfam" id="PF00275">
    <property type="entry name" value="EPSP_synthase"/>
    <property type="match status" value="1"/>
</dbReference>
<feature type="binding site" evidence="12">
    <location>
        <begin position="22"/>
        <end position="23"/>
    </location>
    <ligand>
        <name>phosphoenolpyruvate</name>
        <dbReference type="ChEBI" id="CHEBI:58702"/>
    </ligand>
</feature>
<dbReference type="GO" id="GO:0009252">
    <property type="term" value="P:peptidoglycan biosynthetic process"/>
    <property type="evidence" value="ECO:0007669"/>
    <property type="project" value="UniProtKB-UniRule"/>
</dbReference>
<evidence type="ECO:0000256" key="3">
    <source>
        <dbReference type="ARBA" id="ARBA00022490"/>
    </source>
</evidence>
<reference evidence="14 15" key="1">
    <citation type="submission" date="2019-08" db="EMBL/GenBank/DDBJ databases">
        <title>Calorimonas adulescens gen. nov., sp. nov., an anaerobic thermophilic bacterium from Sakhalin hot spring.</title>
        <authorList>
            <person name="Khomyakova M.A."/>
            <person name="Merkel A.Y."/>
            <person name="Novikov A."/>
            <person name="Bonch-Osmolovskaya E.A."/>
            <person name="Slobodkin A.I."/>
        </authorList>
    </citation>
    <scope>NUCLEOTIDE SEQUENCE [LARGE SCALE GENOMIC DNA]</scope>
    <source>
        <strain evidence="14 15">A05MB</strain>
    </source>
</reference>
<evidence type="ECO:0000259" key="13">
    <source>
        <dbReference type="Pfam" id="PF00275"/>
    </source>
</evidence>
<keyword evidence="3 12" id="KW-0963">Cytoplasm</keyword>
<feature type="active site" description="Proton donor" evidence="12">
    <location>
        <position position="116"/>
    </location>
</feature>
<sequence length="416" mass="45152">MRRLIVEKSPPLHGIINVSGSKNAVLPIMAACILANGEIKLEDIPKLEDVLVMERMIKAIGLEVHEDGKNLYIKGTENIKCEAPYDLVRMLRASFLVMGPILARKGKVRIALPGGCNIGSRPVDLHLKGFRALGAEIDMGHGYVEAHAQALRGNKIYLDFPSVGATENIMMAAILAKGVTILENAAEEPEIVDLANFLNEMGAKVVGAGTDCIRIEGVEWLKGTSHTVIPDRIEAGTYMIAAAMTGGRVVIRNVEIEHLKPIVAKLTEAGVAIDINENEIVVDGRRGIRHVDVKTLPYPGFPTDLQPQMMAMLSIAQGTSIVIETVFENRFQHVPELKRMGADIKIEGRSAVVQGVDNLTGAEVKATDLRAGAALVLAGLVAERQTEVTEIQHIHRGYVDMKGKLEQVGARIREIN</sequence>
<keyword evidence="9 12" id="KW-0961">Cell wall biogenesis/degradation</keyword>
<evidence type="ECO:0000256" key="7">
    <source>
        <dbReference type="ARBA" id="ARBA00022984"/>
    </source>
</evidence>
<feature type="binding site" evidence="12">
    <location>
        <position position="92"/>
    </location>
    <ligand>
        <name>UDP-N-acetyl-alpha-D-glucosamine</name>
        <dbReference type="ChEBI" id="CHEBI:57705"/>
    </ligand>
</feature>
<feature type="binding site" evidence="12">
    <location>
        <position position="326"/>
    </location>
    <ligand>
        <name>UDP-N-acetyl-alpha-D-glucosamine</name>
        <dbReference type="ChEBI" id="CHEBI:57705"/>
    </ligand>
</feature>
<dbReference type="InterPro" id="IPR013792">
    <property type="entry name" value="RNA3'P_cycl/enolpyr_Trfase_a/b"/>
</dbReference>
<dbReference type="NCBIfam" id="TIGR01072">
    <property type="entry name" value="murA"/>
    <property type="match status" value="1"/>
</dbReference>
<evidence type="ECO:0000313" key="14">
    <source>
        <dbReference type="EMBL" id="TZE81306.1"/>
    </source>
</evidence>
<evidence type="ECO:0000256" key="8">
    <source>
        <dbReference type="ARBA" id="ARBA00023306"/>
    </source>
</evidence>
<dbReference type="InterPro" id="IPR005750">
    <property type="entry name" value="UDP_GlcNAc_COvinyl_MurA"/>
</dbReference>
<evidence type="ECO:0000256" key="11">
    <source>
        <dbReference type="ARBA" id="ARBA00047527"/>
    </source>
</evidence>
<keyword evidence="15" id="KW-1185">Reference proteome</keyword>
<comment type="subcellular location">
    <subcellularLocation>
        <location evidence="1 12">Cytoplasm</location>
    </subcellularLocation>
</comment>
<dbReference type="NCBIfam" id="NF006873">
    <property type="entry name" value="PRK09369.1"/>
    <property type="match status" value="1"/>
</dbReference>
<evidence type="ECO:0000256" key="5">
    <source>
        <dbReference type="ARBA" id="ARBA00022679"/>
    </source>
</evidence>
<dbReference type="GO" id="GO:0008760">
    <property type="term" value="F:UDP-N-acetylglucosamine 1-carboxyvinyltransferase activity"/>
    <property type="evidence" value="ECO:0007669"/>
    <property type="project" value="UniProtKB-UniRule"/>
</dbReference>
<dbReference type="SUPFAM" id="SSF55205">
    <property type="entry name" value="EPT/RTPC-like"/>
    <property type="match status" value="1"/>
</dbReference>
<dbReference type="GO" id="GO:0019277">
    <property type="term" value="P:UDP-N-acetylgalactosamine biosynthetic process"/>
    <property type="evidence" value="ECO:0007669"/>
    <property type="project" value="InterPro"/>
</dbReference>
<dbReference type="UniPathway" id="UPA00219"/>
<dbReference type="EMBL" id="VTPS01000015">
    <property type="protein sequence ID" value="TZE81306.1"/>
    <property type="molecule type" value="Genomic_DNA"/>
</dbReference>
<comment type="function">
    <text evidence="12">Cell wall formation. Adds enolpyruvyl to UDP-N-acetylglucosamine.</text>
</comment>
<dbReference type="GO" id="GO:0008360">
    <property type="term" value="P:regulation of cell shape"/>
    <property type="evidence" value="ECO:0007669"/>
    <property type="project" value="UniProtKB-KW"/>
</dbReference>
<dbReference type="EC" id="2.5.1.7" evidence="12"/>
<dbReference type="PANTHER" id="PTHR43783">
    <property type="entry name" value="UDP-N-ACETYLGLUCOSAMINE 1-CARBOXYVINYLTRANSFERASE"/>
    <property type="match status" value="1"/>
</dbReference>
<dbReference type="Gene3D" id="3.65.10.10">
    <property type="entry name" value="Enolpyruvate transferase domain"/>
    <property type="match status" value="2"/>
</dbReference>
<evidence type="ECO:0000313" key="15">
    <source>
        <dbReference type="Proteomes" id="UP000322976"/>
    </source>
</evidence>
<keyword evidence="7 12" id="KW-0573">Peptidoglycan synthesis</keyword>
<evidence type="ECO:0000256" key="9">
    <source>
        <dbReference type="ARBA" id="ARBA00023316"/>
    </source>
</evidence>
<protein>
    <recommendedName>
        <fullName evidence="12">UDP-N-acetylglucosamine 1-carboxyvinyltransferase</fullName>
        <ecNumber evidence="12">2.5.1.7</ecNumber>
    </recommendedName>
    <alternativeName>
        <fullName evidence="12">Enoylpyruvate transferase</fullName>
    </alternativeName>
    <alternativeName>
        <fullName evidence="12">UDP-N-acetylglucosamine enolpyruvyl transferase</fullName>
        <shortName evidence="12">EPT</shortName>
    </alternativeName>
</protein>
<dbReference type="InterPro" id="IPR001986">
    <property type="entry name" value="Enolpyruvate_Tfrase_dom"/>
</dbReference>
<accession>A0A5D8QBY6</accession>
<dbReference type="InterPro" id="IPR050068">
    <property type="entry name" value="MurA_subfamily"/>
</dbReference>
<comment type="catalytic activity">
    <reaction evidence="11 12">
        <text>phosphoenolpyruvate + UDP-N-acetyl-alpha-D-glucosamine = UDP-N-acetyl-3-O-(1-carboxyvinyl)-alpha-D-glucosamine + phosphate</text>
        <dbReference type="Rhea" id="RHEA:18681"/>
        <dbReference type="ChEBI" id="CHEBI:43474"/>
        <dbReference type="ChEBI" id="CHEBI:57705"/>
        <dbReference type="ChEBI" id="CHEBI:58702"/>
        <dbReference type="ChEBI" id="CHEBI:68483"/>
        <dbReference type="EC" id="2.5.1.7"/>
    </reaction>
</comment>
<dbReference type="Proteomes" id="UP000322976">
    <property type="component" value="Unassembled WGS sequence"/>
</dbReference>
<keyword evidence="8 12" id="KW-0131">Cell cycle</keyword>
<name>A0A5D8QBY6_9THEO</name>
<keyword evidence="12" id="KW-0670">Pyruvate</keyword>
<dbReference type="HAMAP" id="MF_00111">
    <property type="entry name" value="MurA"/>
    <property type="match status" value="1"/>
</dbReference>
<feature type="binding site" evidence="12">
    <location>
        <position position="304"/>
    </location>
    <ligand>
        <name>UDP-N-acetyl-alpha-D-glucosamine</name>
        <dbReference type="ChEBI" id="CHEBI:57705"/>
    </ligand>
</feature>
<comment type="pathway">
    <text evidence="2 12">Cell wall biogenesis; peptidoglycan biosynthesis.</text>
</comment>
<evidence type="ECO:0000256" key="6">
    <source>
        <dbReference type="ARBA" id="ARBA00022960"/>
    </source>
</evidence>
<evidence type="ECO:0000256" key="12">
    <source>
        <dbReference type="HAMAP-Rule" id="MF_00111"/>
    </source>
</evidence>
<keyword evidence="4 12" id="KW-0132">Cell division</keyword>
<dbReference type="RefSeq" id="WP_149545767.1">
    <property type="nucleotide sequence ID" value="NZ_VTPS01000015.1"/>
</dbReference>
<feature type="binding site" evidence="12">
    <location>
        <begin position="121"/>
        <end position="125"/>
    </location>
    <ligand>
        <name>UDP-N-acetyl-alpha-D-glucosamine</name>
        <dbReference type="ChEBI" id="CHEBI:57705"/>
    </ligand>
</feature>